<dbReference type="Proteomes" id="UP000199391">
    <property type="component" value="Unassembled WGS sequence"/>
</dbReference>
<dbReference type="GO" id="GO:0032993">
    <property type="term" value="C:protein-DNA complex"/>
    <property type="evidence" value="ECO:0007669"/>
    <property type="project" value="TreeGrafter"/>
</dbReference>
<keyword evidence="2" id="KW-0902">Two-component regulatory system</keyword>
<dbReference type="Pfam" id="PF14559">
    <property type="entry name" value="TPR_19"/>
    <property type="match status" value="1"/>
</dbReference>
<evidence type="ECO:0000313" key="8">
    <source>
        <dbReference type="EMBL" id="SFU58153.1"/>
    </source>
</evidence>
<evidence type="ECO:0000313" key="9">
    <source>
        <dbReference type="Proteomes" id="UP000199391"/>
    </source>
</evidence>
<keyword evidence="4" id="KW-0238">DNA-binding</keyword>
<evidence type="ECO:0000259" key="7">
    <source>
        <dbReference type="PROSITE" id="PS50110"/>
    </source>
</evidence>
<keyword evidence="3" id="KW-0805">Transcription regulation</keyword>
<sequence length="544" mass="59380">MQDFAELSVLLVDPNQSMRTSLRNMLNQAGIVRIDDAVSSGTAIRQIAKKTYDLVLCEYDLSGGSDNGQDGQQLLEDLRNHALIGRWTIFIMLTSEGVYGKVVSAAELLPNDYILKPFTVEVLLQRINRAVGKRSAFLPVYQLLDQQLVRDAIAEAGAAEANHPRLSTDFARLRAELHFGLGEMAEAELIYHTILAGRPIGWAHLGLARCQFALQRFEEAQATLDKLLAQNPKYMAAYDLLARTHEALGQANQAKKVLEDAVAISPHMVSRLRHLGAVAYETGDIGVAEKAFKQVVAKAKYSEFRDPEDHVNLVKTLVKKGDANQASSVIRDLERSLRGNSNTEVCRAISAALLMDMSGQVNQAAKELGNAVAAVTQAKGLSNQLRLGLVDSCLKHRLDKDAADVVIDMMNDDSGGLSMEEAVGVFEKAGRHDIAREVGEQINQHVDELLESAASALAEGDHRAAVAALSIALRKKPSNLPVLYATIGAMLRQLDELGWEAPLGEQAGMLLDRLRRIDGANPEFDKLEQQFAGTQRKFGISTTA</sequence>
<dbReference type="SUPFAM" id="SSF52172">
    <property type="entry name" value="CheY-like"/>
    <property type="match status" value="1"/>
</dbReference>
<comment type="caution">
    <text evidence="6">Lacks conserved residue(s) required for the propagation of feature annotation.</text>
</comment>
<dbReference type="SMART" id="SM00028">
    <property type="entry name" value="TPR"/>
    <property type="match status" value="4"/>
</dbReference>
<keyword evidence="5" id="KW-0804">Transcription</keyword>
<keyword evidence="9" id="KW-1185">Reference proteome</keyword>
<dbReference type="Gene3D" id="3.40.50.2300">
    <property type="match status" value="1"/>
</dbReference>
<dbReference type="AlphaFoldDB" id="A0A1I7HBR8"/>
<name>A0A1I7HBR8_9BURK</name>
<evidence type="ECO:0000256" key="2">
    <source>
        <dbReference type="ARBA" id="ARBA00023012"/>
    </source>
</evidence>
<dbReference type="PROSITE" id="PS50110">
    <property type="entry name" value="RESPONSE_REGULATORY"/>
    <property type="match status" value="1"/>
</dbReference>
<evidence type="ECO:0000256" key="6">
    <source>
        <dbReference type="PROSITE-ProRule" id="PRU00169"/>
    </source>
</evidence>
<dbReference type="GO" id="GO:0000156">
    <property type="term" value="F:phosphorelay response regulator activity"/>
    <property type="evidence" value="ECO:0007669"/>
    <property type="project" value="TreeGrafter"/>
</dbReference>
<dbReference type="Pfam" id="PF00072">
    <property type="entry name" value="Response_reg"/>
    <property type="match status" value="1"/>
</dbReference>
<dbReference type="InterPro" id="IPR001789">
    <property type="entry name" value="Sig_transdc_resp-reg_receiver"/>
</dbReference>
<dbReference type="InterPro" id="IPR011006">
    <property type="entry name" value="CheY-like_superfamily"/>
</dbReference>
<dbReference type="PANTHER" id="PTHR48111">
    <property type="entry name" value="REGULATOR OF RPOS"/>
    <property type="match status" value="1"/>
</dbReference>
<dbReference type="GO" id="GO:0005829">
    <property type="term" value="C:cytosol"/>
    <property type="evidence" value="ECO:0007669"/>
    <property type="project" value="TreeGrafter"/>
</dbReference>
<keyword evidence="1" id="KW-0597">Phosphoprotein</keyword>
<dbReference type="RefSeq" id="WP_093554925.1">
    <property type="nucleotide sequence ID" value="NZ_FPBO01000005.1"/>
</dbReference>
<gene>
    <name evidence="8" type="ORF">SAMN05216552_1005148</name>
</gene>
<reference evidence="9" key="1">
    <citation type="submission" date="2016-10" db="EMBL/GenBank/DDBJ databases">
        <authorList>
            <person name="Varghese N."/>
            <person name="Submissions S."/>
        </authorList>
    </citation>
    <scope>NUCLEOTIDE SEQUENCE [LARGE SCALE GENOMIC DNA]</scope>
    <source>
        <strain evidence="9">CGMCC 1.11014</strain>
    </source>
</reference>
<evidence type="ECO:0000256" key="1">
    <source>
        <dbReference type="ARBA" id="ARBA00022553"/>
    </source>
</evidence>
<evidence type="ECO:0000256" key="4">
    <source>
        <dbReference type="ARBA" id="ARBA00023125"/>
    </source>
</evidence>
<dbReference type="OrthoDB" id="7298659at2"/>
<dbReference type="PANTHER" id="PTHR48111:SF1">
    <property type="entry name" value="TWO-COMPONENT RESPONSE REGULATOR ORR33"/>
    <property type="match status" value="1"/>
</dbReference>
<dbReference type="GO" id="GO:0006355">
    <property type="term" value="P:regulation of DNA-templated transcription"/>
    <property type="evidence" value="ECO:0007669"/>
    <property type="project" value="TreeGrafter"/>
</dbReference>
<evidence type="ECO:0000256" key="5">
    <source>
        <dbReference type="ARBA" id="ARBA00023163"/>
    </source>
</evidence>
<dbReference type="CDD" id="cd17589">
    <property type="entry name" value="REC_TPR"/>
    <property type="match status" value="1"/>
</dbReference>
<dbReference type="STRING" id="1035707.SAMN05216552_1005148"/>
<feature type="domain" description="Response regulatory" evidence="7">
    <location>
        <begin position="8"/>
        <end position="131"/>
    </location>
</feature>
<organism evidence="8 9">
    <name type="scientific">Pseudoduganella namucuonensis</name>
    <dbReference type="NCBI Taxonomy" id="1035707"/>
    <lineage>
        <taxon>Bacteria</taxon>
        <taxon>Pseudomonadati</taxon>
        <taxon>Pseudomonadota</taxon>
        <taxon>Betaproteobacteria</taxon>
        <taxon>Burkholderiales</taxon>
        <taxon>Oxalobacteraceae</taxon>
        <taxon>Telluria group</taxon>
        <taxon>Pseudoduganella</taxon>
    </lineage>
</organism>
<dbReference type="GO" id="GO:0000976">
    <property type="term" value="F:transcription cis-regulatory region binding"/>
    <property type="evidence" value="ECO:0007669"/>
    <property type="project" value="TreeGrafter"/>
</dbReference>
<proteinExistence type="predicted"/>
<dbReference type="InterPro" id="IPR019734">
    <property type="entry name" value="TPR_rpt"/>
</dbReference>
<accession>A0A1I7HBR8</accession>
<dbReference type="SUPFAM" id="SSF48452">
    <property type="entry name" value="TPR-like"/>
    <property type="match status" value="1"/>
</dbReference>
<dbReference type="SMART" id="SM00448">
    <property type="entry name" value="REC"/>
    <property type="match status" value="1"/>
</dbReference>
<protein>
    <submittedName>
        <fullName evidence="8">Tetratricopeptide repeat-containing protein</fullName>
    </submittedName>
</protein>
<dbReference type="EMBL" id="FPBO01000005">
    <property type="protein sequence ID" value="SFU58153.1"/>
    <property type="molecule type" value="Genomic_DNA"/>
</dbReference>
<dbReference type="InterPro" id="IPR039420">
    <property type="entry name" value="WalR-like"/>
</dbReference>
<dbReference type="InterPro" id="IPR011990">
    <property type="entry name" value="TPR-like_helical_dom_sf"/>
</dbReference>
<evidence type="ECO:0000256" key="3">
    <source>
        <dbReference type="ARBA" id="ARBA00023015"/>
    </source>
</evidence>
<dbReference type="Gene3D" id="1.25.40.10">
    <property type="entry name" value="Tetratricopeptide repeat domain"/>
    <property type="match status" value="1"/>
</dbReference>